<organism evidence="1 2">
    <name type="scientific">Rhynchosporium graminicola</name>
    <dbReference type="NCBI Taxonomy" id="2792576"/>
    <lineage>
        <taxon>Eukaryota</taxon>
        <taxon>Fungi</taxon>
        <taxon>Dikarya</taxon>
        <taxon>Ascomycota</taxon>
        <taxon>Pezizomycotina</taxon>
        <taxon>Leotiomycetes</taxon>
        <taxon>Helotiales</taxon>
        <taxon>Ploettnerulaceae</taxon>
        <taxon>Rhynchosporium</taxon>
    </lineage>
</organism>
<dbReference type="EMBL" id="FJUW01000029">
    <property type="protein sequence ID" value="CZT03684.1"/>
    <property type="molecule type" value="Genomic_DNA"/>
</dbReference>
<accession>A0A1E1KZK2</accession>
<dbReference type="Proteomes" id="UP000178129">
    <property type="component" value="Unassembled WGS sequence"/>
</dbReference>
<evidence type="ECO:0000313" key="2">
    <source>
        <dbReference type="Proteomes" id="UP000178129"/>
    </source>
</evidence>
<gene>
    <name evidence="1" type="ORF">RCO7_14737</name>
</gene>
<keyword evidence="2" id="KW-1185">Reference proteome</keyword>
<dbReference type="InParanoid" id="A0A1E1KZK2"/>
<comment type="caution">
    <text evidence="1">The sequence shown here is derived from an EMBL/GenBank/DDBJ whole genome shotgun (WGS) entry which is preliminary data.</text>
</comment>
<protein>
    <submittedName>
        <fullName evidence="1">Uncharacterized protein</fullName>
    </submittedName>
</protein>
<sequence>MNQCSIQGTSSDRGHTKSRFLDSVGLVGTADVLTLLMRAANRDGCSYVQQAFPPALESDVKLQK</sequence>
<reference evidence="2" key="1">
    <citation type="submission" date="2016-03" db="EMBL/GenBank/DDBJ databases">
        <authorList>
            <person name="Ploux O."/>
        </authorList>
    </citation>
    <scope>NUCLEOTIDE SEQUENCE [LARGE SCALE GENOMIC DNA]</scope>
    <source>
        <strain evidence="2">UK7</strain>
    </source>
</reference>
<name>A0A1E1KZK2_9HELO</name>
<dbReference type="AlphaFoldDB" id="A0A1E1KZK2"/>
<proteinExistence type="predicted"/>
<evidence type="ECO:0000313" key="1">
    <source>
        <dbReference type="EMBL" id="CZT03684.1"/>
    </source>
</evidence>